<accession>A0ABN5I204</accession>
<sequence length="324" mass="32854">MTLSSASPRSTTAPTASAWSTRRSSSAPTPPADPTEPGRPGPDILRPRPVGPLPEPPTEADGPSPVNPSRPLAPGSGHSAPFEGAPPAVNSSTPGNHGPRQALVHGDRLPVALTALTVVTGLVDAISYLGLGHVFTANMTGNVVIMAFAAAGAPGFSLLASLVSLAAFLGGAVVAGRLELALRQYPRHRWVCISLAVEAVLLLAAAAVAFAVPHQARYPLIVLTAVAMGIRNGTVRKLAIPDMTTTVLTLTVTGLASDSSLAGGTNPRAARRVIAVLAMLAGALLGAWLVLHHGLGWPLLISAVSVAATALVLLRVPAAESRSA</sequence>
<feature type="transmembrane region" description="Helical" evidence="2">
    <location>
        <begin position="218"/>
        <end position="234"/>
    </location>
</feature>
<feature type="compositionally biased region" description="Pro residues" evidence="1">
    <location>
        <begin position="28"/>
        <end position="40"/>
    </location>
</feature>
<evidence type="ECO:0000313" key="4">
    <source>
        <dbReference type="Proteomes" id="UP000238413"/>
    </source>
</evidence>
<keyword evidence="4" id="KW-1185">Reference proteome</keyword>
<feature type="region of interest" description="Disordered" evidence="1">
    <location>
        <begin position="1"/>
        <end position="103"/>
    </location>
</feature>
<feature type="transmembrane region" description="Helical" evidence="2">
    <location>
        <begin position="190"/>
        <end position="212"/>
    </location>
</feature>
<feature type="transmembrane region" description="Helical" evidence="2">
    <location>
        <begin position="143"/>
        <end position="169"/>
    </location>
</feature>
<feature type="compositionally biased region" description="Low complexity" evidence="1">
    <location>
        <begin position="1"/>
        <end position="27"/>
    </location>
</feature>
<dbReference type="EMBL" id="CP026652">
    <property type="protein sequence ID" value="AVH57409.1"/>
    <property type="molecule type" value="Genomic_DNA"/>
</dbReference>
<dbReference type="PANTHER" id="PTHR37314">
    <property type="entry name" value="SLR0142 PROTEIN"/>
    <property type="match status" value="1"/>
</dbReference>
<keyword evidence="2" id="KW-0472">Membrane</keyword>
<proteinExistence type="predicted"/>
<feature type="transmembrane region" description="Helical" evidence="2">
    <location>
        <begin position="297"/>
        <end position="316"/>
    </location>
</feature>
<keyword evidence="2" id="KW-0812">Transmembrane</keyword>
<dbReference type="Proteomes" id="UP000238413">
    <property type="component" value="Chromosome"/>
</dbReference>
<reference evidence="3 4" key="1">
    <citation type="submission" date="2018-02" db="EMBL/GenBank/DDBJ databases">
        <title>Complete genome sequence of Streptomyces dengpaensis, the producer of angucyclines.</title>
        <authorList>
            <person name="Yumei L."/>
        </authorList>
    </citation>
    <scope>NUCLEOTIDE SEQUENCE [LARGE SCALE GENOMIC DNA]</scope>
    <source>
        <strain evidence="3 4">XZHG99</strain>
    </source>
</reference>
<feature type="transmembrane region" description="Helical" evidence="2">
    <location>
        <begin position="109"/>
        <end position="131"/>
    </location>
</feature>
<organism evidence="3 4">
    <name type="scientific">Streptomyces dengpaensis</name>
    <dbReference type="NCBI Taxonomy" id="2049881"/>
    <lineage>
        <taxon>Bacteria</taxon>
        <taxon>Bacillati</taxon>
        <taxon>Actinomycetota</taxon>
        <taxon>Actinomycetes</taxon>
        <taxon>Kitasatosporales</taxon>
        <taxon>Streptomycetaceae</taxon>
        <taxon>Streptomyces</taxon>
    </lineage>
</organism>
<evidence type="ECO:0000256" key="1">
    <source>
        <dbReference type="SAM" id="MobiDB-lite"/>
    </source>
</evidence>
<dbReference type="PANTHER" id="PTHR37314:SF4">
    <property type="entry name" value="UPF0700 TRANSMEMBRANE PROTEIN YOAK"/>
    <property type="match status" value="1"/>
</dbReference>
<keyword evidence="2" id="KW-1133">Transmembrane helix</keyword>
<name>A0ABN5I204_9ACTN</name>
<dbReference type="InterPro" id="IPR010699">
    <property type="entry name" value="DUF1275"/>
</dbReference>
<protein>
    <submittedName>
        <fullName evidence="3">DUF1275 domain-containing protein</fullName>
    </submittedName>
</protein>
<evidence type="ECO:0000256" key="2">
    <source>
        <dbReference type="SAM" id="Phobius"/>
    </source>
</evidence>
<dbReference type="Pfam" id="PF06912">
    <property type="entry name" value="DUF1275"/>
    <property type="match status" value="1"/>
</dbReference>
<feature type="transmembrane region" description="Helical" evidence="2">
    <location>
        <begin position="273"/>
        <end position="291"/>
    </location>
</feature>
<gene>
    <name evidence="3" type="ORF">C4B68_18350</name>
</gene>
<evidence type="ECO:0000313" key="3">
    <source>
        <dbReference type="EMBL" id="AVH57409.1"/>
    </source>
</evidence>